<dbReference type="Proteomes" id="UP000308671">
    <property type="component" value="Unassembled WGS sequence"/>
</dbReference>
<evidence type="ECO:0000313" key="2">
    <source>
        <dbReference type="Proteomes" id="UP000308671"/>
    </source>
</evidence>
<protein>
    <submittedName>
        <fullName evidence="1">Uncharacterized protein</fullName>
    </submittedName>
</protein>
<sequence length="71" mass="8044">MAQFSGSDAFKPSPGLHYECRGLMLNNSDGESHGMQNEQKKVRNYVVEHCIRILAFNKAIVLPSPRELRVK</sequence>
<dbReference type="OrthoDB" id="10303358at2759"/>
<name>A0A4S8QQB3_9HELO</name>
<evidence type="ECO:0000313" key="1">
    <source>
        <dbReference type="EMBL" id="THV45405.1"/>
    </source>
</evidence>
<reference evidence="1 2" key="1">
    <citation type="submission" date="2017-12" db="EMBL/GenBank/DDBJ databases">
        <title>Comparative genomics of Botrytis spp.</title>
        <authorList>
            <person name="Valero-Jimenez C.A."/>
            <person name="Tapia P."/>
            <person name="Veloso J."/>
            <person name="Silva-Moreno E."/>
            <person name="Staats M."/>
            <person name="Valdes J.H."/>
            <person name="Van Kan J.A.L."/>
        </authorList>
    </citation>
    <scope>NUCLEOTIDE SEQUENCE [LARGE SCALE GENOMIC DNA]</scope>
    <source>
        <strain evidence="1 2">MUCL435</strain>
    </source>
</reference>
<accession>A0A4S8QQB3</accession>
<organism evidence="1 2">
    <name type="scientific">Botrytis galanthina</name>
    <dbReference type="NCBI Taxonomy" id="278940"/>
    <lineage>
        <taxon>Eukaryota</taxon>
        <taxon>Fungi</taxon>
        <taxon>Dikarya</taxon>
        <taxon>Ascomycota</taxon>
        <taxon>Pezizomycotina</taxon>
        <taxon>Leotiomycetes</taxon>
        <taxon>Helotiales</taxon>
        <taxon>Sclerotiniaceae</taxon>
        <taxon>Botrytis</taxon>
    </lineage>
</organism>
<gene>
    <name evidence="1" type="ORF">BGAL_0493g00060</name>
</gene>
<dbReference type="EMBL" id="PQXL01000492">
    <property type="protein sequence ID" value="THV45405.1"/>
    <property type="molecule type" value="Genomic_DNA"/>
</dbReference>
<comment type="caution">
    <text evidence="1">The sequence shown here is derived from an EMBL/GenBank/DDBJ whole genome shotgun (WGS) entry which is preliminary data.</text>
</comment>
<keyword evidence="2" id="KW-1185">Reference proteome</keyword>
<dbReference type="AlphaFoldDB" id="A0A4S8QQB3"/>
<proteinExistence type="predicted"/>